<proteinExistence type="predicted"/>
<accession>A0A7S3LBP6</accession>
<dbReference type="AlphaFoldDB" id="A0A7S3LBP6"/>
<dbReference type="InterPro" id="IPR011989">
    <property type="entry name" value="ARM-like"/>
</dbReference>
<dbReference type="InterPro" id="IPR016024">
    <property type="entry name" value="ARM-type_fold"/>
</dbReference>
<gene>
    <name evidence="1" type="ORF">ACOF00016_LOCUS14643</name>
</gene>
<dbReference type="SUPFAM" id="SSF48371">
    <property type="entry name" value="ARM repeat"/>
    <property type="match status" value="1"/>
</dbReference>
<evidence type="ECO:0000313" key="1">
    <source>
        <dbReference type="EMBL" id="CAE0417748.1"/>
    </source>
</evidence>
<name>A0A7S3LBP6_9STRA</name>
<dbReference type="Gene3D" id="1.25.10.10">
    <property type="entry name" value="Leucine-rich Repeat Variant"/>
    <property type="match status" value="1"/>
</dbReference>
<organism evidence="1">
    <name type="scientific">Amphora coffeiformis</name>
    <dbReference type="NCBI Taxonomy" id="265554"/>
    <lineage>
        <taxon>Eukaryota</taxon>
        <taxon>Sar</taxon>
        <taxon>Stramenopiles</taxon>
        <taxon>Ochrophyta</taxon>
        <taxon>Bacillariophyta</taxon>
        <taxon>Bacillariophyceae</taxon>
        <taxon>Bacillariophycidae</taxon>
        <taxon>Thalassiophysales</taxon>
        <taxon>Catenulaceae</taxon>
        <taxon>Amphora</taxon>
    </lineage>
</organism>
<protein>
    <recommendedName>
        <fullName evidence="2">Armadillo repeat-containing protein 8</fullName>
    </recommendedName>
</protein>
<reference evidence="1" key="1">
    <citation type="submission" date="2021-01" db="EMBL/GenBank/DDBJ databases">
        <authorList>
            <person name="Corre E."/>
            <person name="Pelletier E."/>
            <person name="Niang G."/>
            <person name="Scheremetjew M."/>
            <person name="Finn R."/>
            <person name="Kale V."/>
            <person name="Holt S."/>
            <person name="Cochrane G."/>
            <person name="Meng A."/>
            <person name="Brown T."/>
            <person name="Cohen L."/>
        </authorList>
    </citation>
    <scope>NUCLEOTIDE SEQUENCE</scope>
    <source>
        <strain evidence="1">CCMP127</strain>
    </source>
</reference>
<dbReference type="EMBL" id="HBIM01019246">
    <property type="protein sequence ID" value="CAE0417748.1"/>
    <property type="molecule type" value="Transcribed_RNA"/>
</dbReference>
<evidence type="ECO:0008006" key="2">
    <source>
        <dbReference type="Google" id="ProtNLM"/>
    </source>
</evidence>
<sequence>MNMQRQQGSSSPTSDMSNATFTVAQHASFANTAPIPPLVADMRVRKSISDSCLQRGLPASYHNMNMNYMLISRSGGRTVKEIIRTINERSDQHLGGTSVEPPTDEINILAHFAPDAYYRVVISGKQGLQAITRAMCAFPNCRELQECGCLTLGNLCTQNNNLVVADQAGAVQAVIAAMRSHPCSVAVQSAACEALRNMSSLILAYSHAATSPIASELMTALSKTSSVCLFPVHREIADALMQLIQQAVNRM</sequence>